<dbReference type="GO" id="GO:0046872">
    <property type="term" value="F:metal ion binding"/>
    <property type="evidence" value="ECO:0007669"/>
    <property type="project" value="UniProtKB-KW"/>
</dbReference>
<keyword evidence="3" id="KW-0408">Iron</keyword>
<keyword evidence="2" id="KW-0479">Metal-binding</keyword>
<gene>
    <name evidence="7" type="ORF">HMPREF9289_0402</name>
</gene>
<dbReference type="Proteomes" id="UP000003807">
    <property type="component" value="Unassembled WGS sequence"/>
</dbReference>
<dbReference type="Pfam" id="PF04055">
    <property type="entry name" value="Radical_SAM"/>
    <property type="match status" value="1"/>
</dbReference>
<evidence type="ECO:0000313" key="8">
    <source>
        <dbReference type="Proteomes" id="UP000003807"/>
    </source>
</evidence>
<evidence type="ECO:0000259" key="6">
    <source>
        <dbReference type="PROSITE" id="PS51918"/>
    </source>
</evidence>
<evidence type="ECO:0000313" key="7">
    <source>
        <dbReference type="EMBL" id="EFL54449.1"/>
    </source>
</evidence>
<dbReference type="InterPro" id="IPR007197">
    <property type="entry name" value="rSAM"/>
</dbReference>
<proteinExistence type="inferred from homology"/>
<dbReference type="SUPFAM" id="SSF102114">
    <property type="entry name" value="Radical SAM enzymes"/>
    <property type="match status" value="1"/>
</dbReference>
<evidence type="ECO:0000256" key="4">
    <source>
        <dbReference type="ARBA" id="ARBA00023014"/>
    </source>
</evidence>
<dbReference type="SFLD" id="SFLDG01067">
    <property type="entry name" value="SPASM/twitch_domain_containing"/>
    <property type="match status" value="1"/>
</dbReference>
<evidence type="ECO:0000256" key="1">
    <source>
        <dbReference type="ARBA" id="ARBA00022691"/>
    </source>
</evidence>
<evidence type="ECO:0000256" key="5">
    <source>
        <dbReference type="ARBA" id="ARBA00023601"/>
    </source>
</evidence>
<dbReference type="Gene3D" id="3.20.20.70">
    <property type="entry name" value="Aldolase class I"/>
    <property type="match status" value="1"/>
</dbReference>
<protein>
    <submittedName>
        <fullName evidence="7">Radical SAM domain protein</fullName>
    </submittedName>
</protein>
<name>E1KWY0_FINMA</name>
<comment type="similarity">
    <text evidence="5">Belongs to the radical SAM superfamily. Anaerobic sulfatase-maturating enzyme family.</text>
</comment>
<accession>E1KWY0</accession>
<dbReference type="AlphaFoldDB" id="E1KWY0"/>
<dbReference type="PANTHER" id="PTHR43273">
    <property type="entry name" value="ANAEROBIC SULFATASE-MATURATING ENZYME HOMOLOG ASLB-RELATED"/>
    <property type="match status" value="1"/>
</dbReference>
<dbReference type="InterPro" id="IPR013785">
    <property type="entry name" value="Aldolase_TIM"/>
</dbReference>
<dbReference type="GO" id="GO:0051536">
    <property type="term" value="F:iron-sulfur cluster binding"/>
    <property type="evidence" value="ECO:0007669"/>
    <property type="project" value="UniProtKB-KW"/>
</dbReference>
<dbReference type="InterPro" id="IPR023867">
    <property type="entry name" value="Sulphatase_maturase_rSAM"/>
</dbReference>
<keyword evidence="1" id="KW-0949">S-adenosyl-L-methionine</keyword>
<evidence type="ECO:0000256" key="2">
    <source>
        <dbReference type="ARBA" id="ARBA00022723"/>
    </source>
</evidence>
<dbReference type="PROSITE" id="PS51918">
    <property type="entry name" value="RADICAL_SAM"/>
    <property type="match status" value="1"/>
</dbReference>
<dbReference type="InterPro" id="IPR058240">
    <property type="entry name" value="rSAM_sf"/>
</dbReference>
<dbReference type="SFLD" id="SFLDS00029">
    <property type="entry name" value="Radical_SAM"/>
    <property type="match status" value="1"/>
</dbReference>
<reference evidence="7 8" key="1">
    <citation type="submission" date="2010-08" db="EMBL/GenBank/DDBJ databases">
        <authorList>
            <person name="Durkin A.S."/>
            <person name="Madupu R."/>
            <person name="Torralba M."/>
            <person name="Gillis M."/>
            <person name="Methe B."/>
            <person name="Sutton G."/>
            <person name="Nelson K.E."/>
        </authorList>
    </citation>
    <scope>NUCLEOTIDE SEQUENCE [LARGE SCALE GENOMIC DNA]</scope>
    <source>
        <strain evidence="7 8">BVS033A4</strain>
    </source>
</reference>
<evidence type="ECO:0000256" key="3">
    <source>
        <dbReference type="ARBA" id="ARBA00023004"/>
    </source>
</evidence>
<comment type="caution">
    <text evidence="7">The sequence shown here is derived from an EMBL/GenBank/DDBJ whole genome shotgun (WGS) entry which is preliminary data.</text>
</comment>
<sequence length="423" mass="50100">MYLYVFKDFDLYFAKGLENNAIVKFDSSIISEINNHDIFFKKEYKEIIKDTFQKTNKQNKENSFVVVTNTNCNLRCSYCYEKNICDTERLMIEEENNSIYEFIYRNIKKSDARIFNIEFTGGEPLLNKKYIFRLVNKINRNLKEKIIKYSLVTNGILLEKEDIKFFNDNKFNIQITLDGSKKFHNQERIGLDITNSFDIIIKNIKEYLNNSELLKITIRVNVSNKNKESIFELIDFLKIEFKNFINKSLNIYFDFLDVSNDDINFLEYFEGTKIIAEIYYYLFKNNINVPYDFNIAGNCMARNSTSVTITPEGKLLKCYSMVGDNNFFYEKDVYNNDVEIKNIPPILKNCDIMQCPLYSKCMGGCGYKEYSNKNGFKINCNYESINYLNKLYFLFELSNEFGVYIENPLEMMNNVEIKKICFK</sequence>
<dbReference type="EMBL" id="AEDP01000021">
    <property type="protein sequence ID" value="EFL54449.1"/>
    <property type="molecule type" value="Genomic_DNA"/>
</dbReference>
<keyword evidence="4" id="KW-0411">Iron-sulfur</keyword>
<dbReference type="CDD" id="cd01335">
    <property type="entry name" value="Radical_SAM"/>
    <property type="match status" value="1"/>
</dbReference>
<dbReference type="GO" id="GO:0016491">
    <property type="term" value="F:oxidoreductase activity"/>
    <property type="evidence" value="ECO:0007669"/>
    <property type="project" value="InterPro"/>
</dbReference>
<dbReference type="PANTHER" id="PTHR43273:SF3">
    <property type="entry name" value="ANAEROBIC SULFATASE-MATURATING ENZYME HOMOLOG ASLB-RELATED"/>
    <property type="match status" value="1"/>
</dbReference>
<dbReference type="UniPathway" id="UPA00782"/>
<organism evidence="7 8">
    <name type="scientific">Finegoldia magna BVS033A4</name>
    <dbReference type="NCBI Taxonomy" id="866773"/>
    <lineage>
        <taxon>Bacteria</taxon>
        <taxon>Bacillati</taxon>
        <taxon>Bacillota</taxon>
        <taxon>Tissierellia</taxon>
        <taxon>Tissierellales</taxon>
        <taxon>Peptoniphilaceae</taxon>
        <taxon>Finegoldia</taxon>
    </lineage>
</organism>
<feature type="domain" description="Radical SAM core" evidence="6">
    <location>
        <begin position="57"/>
        <end position="285"/>
    </location>
</feature>